<comment type="caution">
    <text evidence="2">The sequence shown here is derived from an EMBL/GenBank/DDBJ whole genome shotgun (WGS) entry which is preliminary data.</text>
</comment>
<name>A0ABP0HZ66_9DINO</name>
<feature type="region of interest" description="Disordered" evidence="1">
    <location>
        <begin position="1"/>
        <end position="37"/>
    </location>
</feature>
<dbReference type="Proteomes" id="UP001642464">
    <property type="component" value="Unassembled WGS sequence"/>
</dbReference>
<gene>
    <name evidence="2" type="ORF">SCF082_LOCUS4382</name>
</gene>
<feature type="non-terminal residue" evidence="2">
    <location>
        <position position="332"/>
    </location>
</feature>
<protein>
    <submittedName>
        <fullName evidence="2">Uncharacterized protein</fullName>
    </submittedName>
</protein>
<proteinExistence type="predicted"/>
<evidence type="ECO:0000313" key="2">
    <source>
        <dbReference type="EMBL" id="CAK8995488.1"/>
    </source>
</evidence>
<feature type="compositionally biased region" description="Acidic residues" evidence="1">
    <location>
        <begin position="1"/>
        <end position="27"/>
    </location>
</feature>
<evidence type="ECO:0000256" key="1">
    <source>
        <dbReference type="SAM" id="MobiDB-lite"/>
    </source>
</evidence>
<sequence>AEEPEPAEELDEEPEEPQGDGNEDDGGPEPGPAPAACPVLPAQRAWRDRVGLAKQCVQLAHCQRGLNVEACHMVESLAAAWGEDGPPAVQLAEARISFCICCFNGANGGQTRNWIEANFQEELASGTLVVGWLNDLRWSYVLGFQFRSFPKKVGRLRQLCSRVAGQPPTPSDQLDADNMLPIDFPLTLCRNHLVGNLLAEGPNRISGLGARRAPTRAAPDIDVFERLKSAGGKDSALRLTFAAGWSIPNDTDRRRATTAAKTENCGTGVKWHVQNTANMQASKEKLAQGRWWRNVTQCPTPQTALPVLGEITGLRSVTLMAAGNANAKANAP</sequence>
<feature type="non-terminal residue" evidence="2">
    <location>
        <position position="1"/>
    </location>
</feature>
<keyword evidence="3" id="KW-1185">Reference proteome</keyword>
<evidence type="ECO:0000313" key="3">
    <source>
        <dbReference type="Proteomes" id="UP001642464"/>
    </source>
</evidence>
<dbReference type="EMBL" id="CAXAMM010002253">
    <property type="protein sequence ID" value="CAK8995488.1"/>
    <property type="molecule type" value="Genomic_DNA"/>
</dbReference>
<organism evidence="2 3">
    <name type="scientific">Durusdinium trenchii</name>
    <dbReference type="NCBI Taxonomy" id="1381693"/>
    <lineage>
        <taxon>Eukaryota</taxon>
        <taxon>Sar</taxon>
        <taxon>Alveolata</taxon>
        <taxon>Dinophyceae</taxon>
        <taxon>Suessiales</taxon>
        <taxon>Symbiodiniaceae</taxon>
        <taxon>Durusdinium</taxon>
    </lineage>
</organism>
<accession>A0ABP0HZ66</accession>
<reference evidence="2 3" key="1">
    <citation type="submission" date="2024-02" db="EMBL/GenBank/DDBJ databases">
        <authorList>
            <person name="Chen Y."/>
            <person name="Shah S."/>
            <person name="Dougan E. K."/>
            <person name="Thang M."/>
            <person name="Chan C."/>
        </authorList>
    </citation>
    <scope>NUCLEOTIDE SEQUENCE [LARGE SCALE GENOMIC DNA]</scope>
</reference>